<protein>
    <submittedName>
        <fullName evidence="2">Uncharacterized protein</fullName>
    </submittedName>
</protein>
<feature type="region of interest" description="Disordered" evidence="1">
    <location>
        <begin position="111"/>
        <end position="133"/>
    </location>
</feature>
<organism evidence="2 3">
    <name type="scientific">Hahella chejuensis (strain KCTC 2396)</name>
    <dbReference type="NCBI Taxonomy" id="349521"/>
    <lineage>
        <taxon>Bacteria</taxon>
        <taxon>Pseudomonadati</taxon>
        <taxon>Pseudomonadota</taxon>
        <taxon>Gammaproteobacteria</taxon>
        <taxon>Oceanospirillales</taxon>
        <taxon>Hahellaceae</taxon>
        <taxon>Hahella</taxon>
    </lineage>
</organism>
<dbReference type="Proteomes" id="UP000000238">
    <property type="component" value="Chromosome"/>
</dbReference>
<sequence>MTELERAIHLLVVELQPGARPWHHASQVIHAFFDAADKLLIAGFLFQQQALKSGCAAISDGCFHGRDLGVQGRDLLTGGLEFLSQLLYFVLQIDDLRRFGGISSVHGADDGNCNRDGQGHHDQHGEQQQEKAVQRHAFFKQRQPLCFGHLLVFRFFLFSLTGSHDLSPAKIQ</sequence>
<proteinExistence type="predicted"/>
<name>Q2SN81_HAHCH</name>
<dbReference type="HOGENOM" id="CLU_1553129_0_0_6"/>
<accession>Q2SN81</accession>
<reference evidence="2 3" key="1">
    <citation type="journal article" date="2005" name="Nucleic Acids Res.">
        <title>Genomic blueprint of Hahella chejuensis, a marine microbe producing an algicidal agent.</title>
        <authorList>
            <person name="Jeong H."/>
            <person name="Yim J.H."/>
            <person name="Lee C."/>
            <person name="Choi S.-H."/>
            <person name="Park Y.K."/>
            <person name="Yoon S.H."/>
            <person name="Hur C.-G."/>
            <person name="Kang H.-Y."/>
            <person name="Kim D."/>
            <person name="Lee H.H."/>
            <person name="Park K.H."/>
            <person name="Park S.-H."/>
            <person name="Park H.-S."/>
            <person name="Lee H.K."/>
            <person name="Oh T.K."/>
            <person name="Kim J.F."/>
        </authorList>
    </citation>
    <scope>NUCLEOTIDE SEQUENCE [LARGE SCALE GENOMIC DNA]</scope>
    <source>
        <strain evidence="2 3">KCTC 2396</strain>
    </source>
</reference>
<dbReference type="AlphaFoldDB" id="Q2SN81"/>
<dbReference type="KEGG" id="hch:HCH_01008"/>
<evidence type="ECO:0000313" key="3">
    <source>
        <dbReference type="Proteomes" id="UP000000238"/>
    </source>
</evidence>
<evidence type="ECO:0000313" key="2">
    <source>
        <dbReference type="EMBL" id="ABC27893.1"/>
    </source>
</evidence>
<dbReference type="EMBL" id="CP000155">
    <property type="protein sequence ID" value="ABC27893.1"/>
    <property type="molecule type" value="Genomic_DNA"/>
</dbReference>
<evidence type="ECO:0000256" key="1">
    <source>
        <dbReference type="SAM" id="MobiDB-lite"/>
    </source>
</evidence>
<keyword evidence="3" id="KW-1185">Reference proteome</keyword>
<gene>
    <name evidence="2" type="ordered locus">HCH_01008</name>
</gene>